<dbReference type="RefSeq" id="WP_282539124.1">
    <property type="nucleotide sequence ID" value="NZ_JASCIS010000051.1"/>
</dbReference>
<sequence>MRRVLLLVVVAVLGVAGCGSGADEAEVVVTGTSGLEPLAAAAGCEPVVRTESRDLRQANCRSGAARYVLVAFRTDRGQHEWLDAANDYGGSYLVGRRWIAVGERRVLVELRGRLGGTVVTSSHHSGNSGGGGKDEEHHSGHGTN</sequence>
<evidence type="ECO:0000313" key="3">
    <source>
        <dbReference type="EMBL" id="MDI3423283.1"/>
    </source>
</evidence>
<evidence type="ECO:0000256" key="1">
    <source>
        <dbReference type="SAM" id="MobiDB-lite"/>
    </source>
</evidence>
<comment type="caution">
    <text evidence="3">The sequence shown here is derived from an EMBL/GenBank/DDBJ whole genome shotgun (WGS) entry which is preliminary data.</text>
</comment>
<protein>
    <recommendedName>
        <fullName evidence="5">Lipoprotein</fullName>
    </recommendedName>
</protein>
<evidence type="ECO:0000256" key="2">
    <source>
        <dbReference type="SAM" id="SignalP"/>
    </source>
</evidence>
<evidence type="ECO:0000313" key="4">
    <source>
        <dbReference type="Proteomes" id="UP001237105"/>
    </source>
</evidence>
<dbReference type="EMBL" id="JASCIS010000051">
    <property type="protein sequence ID" value="MDI3423283.1"/>
    <property type="molecule type" value="Genomic_DNA"/>
</dbReference>
<feature type="region of interest" description="Disordered" evidence="1">
    <location>
        <begin position="118"/>
        <end position="144"/>
    </location>
</feature>
<reference evidence="3 4" key="1">
    <citation type="submission" date="2023-05" db="EMBL/GenBank/DDBJ databases">
        <title>Draft genome sequence of Streptomyces sp. B-S-A12 isolated from a cave soil in Thailand.</title>
        <authorList>
            <person name="Chamroensaksri N."/>
            <person name="Muangham S."/>
        </authorList>
    </citation>
    <scope>NUCLEOTIDE SEQUENCE [LARGE SCALE GENOMIC DNA]</scope>
    <source>
        <strain evidence="3 4">B-S-A12</strain>
    </source>
</reference>
<keyword evidence="4" id="KW-1185">Reference proteome</keyword>
<organism evidence="3 4">
    <name type="scientific">Streptomyces luteolus</name>
    <dbReference type="NCBI Taxonomy" id="3043615"/>
    <lineage>
        <taxon>Bacteria</taxon>
        <taxon>Bacillati</taxon>
        <taxon>Actinomycetota</taxon>
        <taxon>Actinomycetes</taxon>
        <taxon>Kitasatosporales</taxon>
        <taxon>Streptomycetaceae</taxon>
        <taxon>Streptomyces</taxon>
    </lineage>
</organism>
<feature type="signal peptide" evidence="2">
    <location>
        <begin position="1"/>
        <end position="21"/>
    </location>
</feature>
<gene>
    <name evidence="3" type="ORF">QIT00_32875</name>
</gene>
<feature type="chain" id="PRO_5046587315" description="Lipoprotein" evidence="2">
    <location>
        <begin position="22"/>
        <end position="144"/>
    </location>
</feature>
<dbReference type="PROSITE" id="PS51257">
    <property type="entry name" value="PROKAR_LIPOPROTEIN"/>
    <property type="match status" value="1"/>
</dbReference>
<evidence type="ECO:0008006" key="5">
    <source>
        <dbReference type="Google" id="ProtNLM"/>
    </source>
</evidence>
<keyword evidence="2" id="KW-0732">Signal</keyword>
<name>A0ABT6T5W8_9ACTN</name>
<proteinExistence type="predicted"/>
<feature type="compositionally biased region" description="Basic and acidic residues" evidence="1">
    <location>
        <begin position="132"/>
        <end position="144"/>
    </location>
</feature>
<dbReference type="Proteomes" id="UP001237105">
    <property type="component" value="Unassembled WGS sequence"/>
</dbReference>
<accession>A0ABT6T5W8</accession>